<organism evidence="1 2">
    <name type="scientific">Dendrobium nobile</name>
    <name type="common">Orchid</name>
    <dbReference type="NCBI Taxonomy" id="94219"/>
    <lineage>
        <taxon>Eukaryota</taxon>
        <taxon>Viridiplantae</taxon>
        <taxon>Streptophyta</taxon>
        <taxon>Embryophyta</taxon>
        <taxon>Tracheophyta</taxon>
        <taxon>Spermatophyta</taxon>
        <taxon>Magnoliopsida</taxon>
        <taxon>Liliopsida</taxon>
        <taxon>Asparagales</taxon>
        <taxon>Orchidaceae</taxon>
        <taxon>Epidendroideae</taxon>
        <taxon>Malaxideae</taxon>
        <taxon>Dendrobiinae</taxon>
        <taxon>Dendrobium</taxon>
    </lineage>
</organism>
<comment type="caution">
    <text evidence="1">The sequence shown here is derived from an EMBL/GenBank/DDBJ whole genome shotgun (WGS) entry which is preliminary data.</text>
</comment>
<name>A0A8T3C7Y4_DENNO</name>
<evidence type="ECO:0000313" key="1">
    <source>
        <dbReference type="EMBL" id="KAI0529097.1"/>
    </source>
</evidence>
<proteinExistence type="predicted"/>
<dbReference type="EMBL" id="JAGYWB010000002">
    <property type="protein sequence ID" value="KAI0529097.1"/>
    <property type="molecule type" value="Genomic_DNA"/>
</dbReference>
<keyword evidence="2" id="KW-1185">Reference proteome</keyword>
<evidence type="ECO:0000313" key="2">
    <source>
        <dbReference type="Proteomes" id="UP000829196"/>
    </source>
</evidence>
<dbReference type="OrthoDB" id="1748115at2759"/>
<protein>
    <submittedName>
        <fullName evidence="1">Uncharacterized protein</fullName>
    </submittedName>
</protein>
<accession>A0A8T3C7Y4</accession>
<dbReference type="AlphaFoldDB" id="A0A8T3C7Y4"/>
<dbReference type="SMR" id="A0A8T3C7Y4"/>
<dbReference type="Proteomes" id="UP000829196">
    <property type="component" value="Unassembled WGS sequence"/>
</dbReference>
<sequence length="117" mass="13416">MELLFLILEVTLVRVPRSENGRADALAKLAKELADLTVNLLSIIVQYQQTLCLAVLSSPNQTLAVFVVEETLDWRVPFIEYLKHGRLQDDRSLATQIRNRVLSFSYVNETLDRHSFD</sequence>
<reference evidence="1" key="1">
    <citation type="journal article" date="2022" name="Front. Genet.">
        <title>Chromosome-Scale Assembly of the Dendrobium nobile Genome Provides Insights Into the Molecular Mechanism of the Biosynthesis of the Medicinal Active Ingredient of Dendrobium.</title>
        <authorList>
            <person name="Xu Q."/>
            <person name="Niu S.-C."/>
            <person name="Li K.-L."/>
            <person name="Zheng P.-J."/>
            <person name="Zhang X.-J."/>
            <person name="Jia Y."/>
            <person name="Liu Y."/>
            <person name="Niu Y.-X."/>
            <person name="Yu L.-H."/>
            <person name="Chen D.-F."/>
            <person name="Zhang G.-Q."/>
        </authorList>
    </citation>
    <scope>NUCLEOTIDE SEQUENCE</scope>
    <source>
        <tissue evidence="1">Leaf</tissue>
    </source>
</reference>
<gene>
    <name evidence="1" type="ORF">KFK09_001643</name>
</gene>